<organism evidence="3 4">
    <name type="scientific">Rhizoctonia solani</name>
    <dbReference type="NCBI Taxonomy" id="456999"/>
    <lineage>
        <taxon>Eukaryota</taxon>
        <taxon>Fungi</taxon>
        <taxon>Dikarya</taxon>
        <taxon>Basidiomycota</taxon>
        <taxon>Agaricomycotina</taxon>
        <taxon>Agaricomycetes</taxon>
        <taxon>Cantharellales</taxon>
        <taxon>Ceratobasidiaceae</taxon>
        <taxon>Rhizoctonia</taxon>
    </lineage>
</organism>
<evidence type="ECO:0000313" key="4">
    <source>
        <dbReference type="Proteomes" id="UP000663827"/>
    </source>
</evidence>
<dbReference type="InterPro" id="IPR001245">
    <property type="entry name" value="Ser-Thr/Tyr_kinase_cat_dom"/>
</dbReference>
<evidence type="ECO:0000313" key="3">
    <source>
        <dbReference type="EMBL" id="CAE7202790.1"/>
    </source>
</evidence>
<feature type="region of interest" description="Disordered" evidence="1">
    <location>
        <begin position="312"/>
        <end position="363"/>
    </location>
</feature>
<dbReference type="Pfam" id="PF07714">
    <property type="entry name" value="PK_Tyr_Ser-Thr"/>
    <property type="match status" value="1"/>
</dbReference>
<dbReference type="PANTHER" id="PTHR23257">
    <property type="entry name" value="SERINE-THREONINE PROTEIN KINASE"/>
    <property type="match status" value="1"/>
</dbReference>
<dbReference type="Proteomes" id="UP000663827">
    <property type="component" value="Unassembled WGS sequence"/>
</dbReference>
<reference evidence="3" key="1">
    <citation type="submission" date="2021-01" db="EMBL/GenBank/DDBJ databases">
        <authorList>
            <person name="Kaushik A."/>
        </authorList>
    </citation>
    <scope>NUCLEOTIDE SEQUENCE</scope>
    <source>
        <strain evidence="3">AG5</strain>
    </source>
</reference>
<dbReference type="SUPFAM" id="SSF56112">
    <property type="entry name" value="Protein kinase-like (PK-like)"/>
    <property type="match status" value="1"/>
</dbReference>
<name>A0A8H3E7I1_9AGAM</name>
<dbReference type="GO" id="GO:0007165">
    <property type="term" value="P:signal transduction"/>
    <property type="evidence" value="ECO:0007669"/>
    <property type="project" value="TreeGrafter"/>
</dbReference>
<sequence>MASMSNLNQRPAVFNSEGGRLINNSTYTPGSTTLTPWVPSIPQTSGPSSQHTDAKKRYSPSGDRPTSFPMAPRTNASPSNELGGGSSLERPASTNMEALTQPLAALNLQGDSSTSDQIVIAVTHDRASYADIDITNHLGDAQTIRQEIASKITNDPHSRFNISRMVSPGLTTAPLGDDELLVTCLNFGDGRGTLKFCVDLVSRAASDHARTPPLPPTPPTTTSARISMPEPVPWHAEGPSTASGNDPSDHLDSPTGHMSDLDRSGYRYQNPITNIGGNMAMPEHTSPTVQPSEPDPSRFSVPYFEDPAVVTSLRSPSTPPPGRSNIARNTLHSEPNEMSEAELLERPHNEPAPTRRVFDGPRGTISRRMTMDEVLYELYNHGCKNVTPYLNRSMSGNTPVAGGGFGDVYRGALNNGTEVGLKCVRLEADSDDGGRKKVKDAARELYIWSKCKHPNVLELIGVTQHRNLIAMVSPWMDNGDLSRFLHKHPETDRYNLCTQIADGVAYLHQENVVHGDLKGANILVSKDHTPKITDFGTSSRNEYTLKFTETTKSPTMSLRWTAPELIAETTNKNSFETDVFSLGMTMLEVVTGMHPYAGIHDGAVVLRLVTGDYPIRPEAHIPTGNEKADLLWSLLVDCWALKPQDRPTAIQVRDRMESIASM</sequence>
<proteinExistence type="predicted"/>
<dbReference type="InterPro" id="IPR008271">
    <property type="entry name" value="Ser/Thr_kinase_AS"/>
</dbReference>
<accession>A0A8H3E7I1</accession>
<dbReference type="GO" id="GO:0004672">
    <property type="term" value="F:protein kinase activity"/>
    <property type="evidence" value="ECO:0007669"/>
    <property type="project" value="InterPro"/>
</dbReference>
<dbReference type="SMART" id="SM00220">
    <property type="entry name" value="S_TKc"/>
    <property type="match status" value="1"/>
</dbReference>
<dbReference type="GO" id="GO:0005737">
    <property type="term" value="C:cytoplasm"/>
    <property type="evidence" value="ECO:0007669"/>
    <property type="project" value="TreeGrafter"/>
</dbReference>
<evidence type="ECO:0000256" key="1">
    <source>
        <dbReference type="SAM" id="MobiDB-lite"/>
    </source>
</evidence>
<dbReference type="PROSITE" id="PS00108">
    <property type="entry name" value="PROTEIN_KINASE_ST"/>
    <property type="match status" value="1"/>
</dbReference>
<dbReference type="Gene3D" id="1.10.510.10">
    <property type="entry name" value="Transferase(Phosphotransferase) domain 1"/>
    <property type="match status" value="1"/>
</dbReference>
<dbReference type="PANTHER" id="PTHR23257:SF963">
    <property type="entry name" value="AT08303P"/>
    <property type="match status" value="1"/>
</dbReference>
<dbReference type="AlphaFoldDB" id="A0A8H3E7I1"/>
<dbReference type="InterPro" id="IPR000719">
    <property type="entry name" value="Prot_kinase_dom"/>
</dbReference>
<feature type="region of interest" description="Disordered" evidence="1">
    <location>
        <begin position="33"/>
        <end position="91"/>
    </location>
</feature>
<comment type="caution">
    <text evidence="3">The sequence shown here is derived from an EMBL/GenBank/DDBJ whole genome shotgun (WGS) entry which is preliminary data.</text>
</comment>
<protein>
    <recommendedName>
        <fullName evidence="2">Protein kinase domain-containing protein</fullName>
    </recommendedName>
</protein>
<evidence type="ECO:0000259" key="2">
    <source>
        <dbReference type="PROSITE" id="PS50011"/>
    </source>
</evidence>
<dbReference type="EMBL" id="CAJNJQ010003659">
    <property type="protein sequence ID" value="CAE7202790.1"/>
    <property type="molecule type" value="Genomic_DNA"/>
</dbReference>
<dbReference type="InterPro" id="IPR011009">
    <property type="entry name" value="Kinase-like_dom_sf"/>
</dbReference>
<dbReference type="PROSITE" id="PS50011">
    <property type="entry name" value="PROTEIN_KINASE_DOM"/>
    <property type="match status" value="1"/>
</dbReference>
<feature type="region of interest" description="Disordered" evidence="1">
    <location>
        <begin position="205"/>
        <end position="271"/>
    </location>
</feature>
<dbReference type="GO" id="GO:0005524">
    <property type="term" value="F:ATP binding"/>
    <property type="evidence" value="ECO:0007669"/>
    <property type="project" value="InterPro"/>
</dbReference>
<feature type="compositionally biased region" description="Polar residues" evidence="1">
    <location>
        <begin position="33"/>
        <end position="51"/>
    </location>
</feature>
<feature type="domain" description="Protein kinase" evidence="2">
    <location>
        <begin position="394"/>
        <end position="659"/>
    </location>
</feature>
<dbReference type="InterPro" id="IPR050167">
    <property type="entry name" value="Ser_Thr_protein_kinase"/>
</dbReference>
<gene>
    <name evidence="3" type="ORF">RDB_LOCUS140347</name>
</gene>